<name>A0ABT3SUB0_9GAMM</name>
<sequence length="156" mass="17667">MKLRFLCPAHGIELANSPERARTCFETGLDTGYLLTEQGLYEEALPHLGCAFEAAEIIFAARGVERERAYSMFTTATVLLSRVYSALNQHEQGAHICQLAVRRLLSEASLQPHSEQAITRQMQEIYRYTHQESTVPVQMRVGRRKAPRPAHFATIH</sequence>
<evidence type="ECO:0000313" key="1">
    <source>
        <dbReference type="EMBL" id="MCX2973569.1"/>
    </source>
</evidence>
<keyword evidence="2" id="KW-1185">Reference proteome</keyword>
<evidence type="ECO:0000313" key="2">
    <source>
        <dbReference type="Proteomes" id="UP001143307"/>
    </source>
</evidence>
<protein>
    <submittedName>
        <fullName evidence="1">Uncharacterized protein</fullName>
    </submittedName>
</protein>
<dbReference type="Proteomes" id="UP001143307">
    <property type="component" value="Unassembled WGS sequence"/>
</dbReference>
<organism evidence="1 2">
    <name type="scientific">Candidatus Seongchinamella marina</name>
    <dbReference type="NCBI Taxonomy" id="2518990"/>
    <lineage>
        <taxon>Bacteria</taxon>
        <taxon>Pseudomonadati</taxon>
        <taxon>Pseudomonadota</taxon>
        <taxon>Gammaproteobacteria</taxon>
        <taxon>Cellvibrionales</taxon>
        <taxon>Halieaceae</taxon>
        <taxon>Seongchinamella</taxon>
    </lineage>
</organism>
<dbReference type="EMBL" id="SHNP01000002">
    <property type="protein sequence ID" value="MCX2973569.1"/>
    <property type="molecule type" value="Genomic_DNA"/>
</dbReference>
<gene>
    <name evidence="1" type="ORF">EYC87_08235</name>
</gene>
<proteinExistence type="predicted"/>
<reference evidence="1" key="1">
    <citation type="submission" date="2019-02" db="EMBL/GenBank/DDBJ databases">
        <authorList>
            <person name="Li S.-H."/>
        </authorList>
    </citation>
    <scope>NUCLEOTIDE SEQUENCE</scope>
    <source>
        <strain evidence="1">IMCC8485</strain>
    </source>
</reference>
<comment type="caution">
    <text evidence="1">The sequence shown here is derived from an EMBL/GenBank/DDBJ whole genome shotgun (WGS) entry which is preliminary data.</text>
</comment>
<dbReference type="RefSeq" id="WP_279252454.1">
    <property type="nucleotide sequence ID" value="NZ_SHNP01000002.1"/>
</dbReference>
<accession>A0ABT3SUB0</accession>